<sequence>MDVMTDPNVAARVLARICRLAAARVPGVAAVTSVAVDPTGVSPRPPGAAVRLDVQVDGTVSAPDAAAAVRAAVRDELARAGFRTTWVDVTVTVLGYPRPR</sequence>
<accession>A0A8J3J824</accession>
<organism evidence="1 2">
    <name type="scientific">Actinocatenispora rupis</name>
    <dbReference type="NCBI Taxonomy" id="519421"/>
    <lineage>
        <taxon>Bacteria</taxon>
        <taxon>Bacillati</taxon>
        <taxon>Actinomycetota</taxon>
        <taxon>Actinomycetes</taxon>
        <taxon>Micromonosporales</taxon>
        <taxon>Micromonosporaceae</taxon>
        <taxon>Actinocatenispora</taxon>
    </lineage>
</organism>
<protein>
    <submittedName>
        <fullName evidence="1">Uncharacterized protein</fullName>
    </submittedName>
</protein>
<gene>
    <name evidence="1" type="ORF">Aru02nite_27510</name>
</gene>
<comment type="caution">
    <text evidence="1">The sequence shown here is derived from an EMBL/GenBank/DDBJ whole genome shotgun (WGS) entry which is preliminary data.</text>
</comment>
<dbReference type="Proteomes" id="UP000612808">
    <property type="component" value="Unassembled WGS sequence"/>
</dbReference>
<dbReference type="EMBL" id="BOMB01000015">
    <property type="protein sequence ID" value="GID11862.1"/>
    <property type="molecule type" value="Genomic_DNA"/>
</dbReference>
<evidence type="ECO:0000313" key="2">
    <source>
        <dbReference type="Proteomes" id="UP000612808"/>
    </source>
</evidence>
<dbReference type="AlphaFoldDB" id="A0A8J3J824"/>
<keyword evidence="2" id="KW-1185">Reference proteome</keyword>
<reference evidence="1" key="1">
    <citation type="submission" date="2021-01" db="EMBL/GenBank/DDBJ databases">
        <title>Whole genome shotgun sequence of Actinocatenispora rupis NBRC 107355.</title>
        <authorList>
            <person name="Komaki H."/>
            <person name="Tamura T."/>
        </authorList>
    </citation>
    <scope>NUCLEOTIDE SEQUENCE</scope>
    <source>
        <strain evidence="1">NBRC 107355</strain>
    </source>
</reference>
<evidence type="ECO:0000313" key="1">
    <source>
        <dbReference type="EMBL" id="GID11862.1"/>
    </source>
</evidence>
<name>A0A8J3J824_9ACTN</name>
<proteinExistence type="predicted"/>